<evidence type="ECO:0000256" key="1">
    <source>
        <dbReference type="ARBA" id="ARBA00007521"/>
    </source>
</evidence>
<keyword evidence="2" id="KW-1277">Toxin-antitoxin system</keyword>
<evidence type="ECO:0000313" key="3">
    <source>
        <dbReference type="EMBL" id="ORA77820.1"/>
    </source>
</evidence>
<organism evidence="3 4">
    <name type="scientific">Mycobacterium malmoense</name>
    <dbReference type="NCBI Taxonomy" id="1780"/>
    <lineage>
        <taxon>Bacteria</taxon>
        <taxon>Bacillati</taxon>
        <taxon>Actinomycetota</taxon>
        <taxon>Actinomycetes</taxon>
        <taxon>Mycobacteriales</taxon>
        <taxon>Mycobacteriaceae</taxon>
        <taxon>Mycobacterium</taxon>
    </lineage>
</organism>
<dbReference type="InterPro" id="IPR003477">
    <property type="entry name" value="PemK-like"/>
</dbReference>
<reference evidence="3 4" key="1">
    <citation type="submission" date="2017-02" db="EMBL/GenBank/DDBJ databases">
        <title>The new phylogeny of genus Mycobacterium.</title>
        <authorList>
            <person name="Tortoli E."/>
            <person name="Trovato A."/>
            <person name="Cirillo D.M."/>
        </authorList>
    </citation>
    <scope>NUCLEOTIDE SEQUENCE [LARGE SCALE GENOMIC DNA]</scope>
    <source>
        <strain evidence="3 4">IP1130001</strain>
    </source>
</reference>
<dbReference type="InterPro" id="IPR011067">
    <property type="entry name" value="Plasmid_toxin/cell-grow_inhib"/>
</dbReference>
<dbReference type="SUPFAM" id="SSF50118">
    <property type="entry name" value="Cell growth inhibitor/plasmid maintenance toxic component"/>
    <property type="match status" value="1"/>
</dbReference>
<dbReference type="Gene3D" id="2.30.30.110">
    <property type="match status" value="1"/>
</dbReference>
<protein>
    <submittedName>
        <fullName evidence="3">Toxin</fullName>
    </submittedName>
</protein>
<sequence length="122" mass="12737">MPEPRRGELWLVALGAARAGGPGKHHPAVVVSVDEILTGLDDELVVVVPVSSSRSGSPLRPPVMPAEGVDTQSVAVCRDIRAVARSRLVERLGTVAPDTMHGIEHALGLILGVDTGLSPPSW</sequence>
<dbReference type="RefSeq" id="WP_083012607.1">
    <property type="nucleotide sequence ID" value="NZ_CP060015.1"/>
</dbReference>
<name>A0ABX3SKT2_MYCMA</name>
<dbReference type="EMBL" id="MVHV01000035">
    <property type="protein sequence ID" value="ORA77820.1"/>
    <property type="molecule type" value="Genomic_DNA"/>
</dbReference>
<accession>A0ABX3SKT2</accession>
<proteinExistence type="inferred from homology"/>
<dbReference type="Pfam" id="PF02452">
    <property type="entry name" value="PemK_toxin"/>
    <property type="match status" value="1"/>
</dbReference>
<dbReference type="PANTHER" id="PTHR33988:SF1">
    <property type="entry name" value="ENDORIBONUCLEASE MAZF7-RELATED"/>
    <property type="match status" value="1"/>
</dbReference>
<evidence type="ECO:0000313" key="4">
    <source>
        <dbReference type="Proteomes" id="UP000243140"/>
    </source>
</evidence>
<gene>
    <name evidence="3" type="ORF">BST29_22790</name>
</gene>
<dbReference type="Proteomes" id="UP000243140">
    <property type="component" value="Unassembled WGS sequence"/>
</dbReference>
<evidence type="ECO:0000256" key="2">
    <source>
        <dbReference type="ARBA" id="ARBA00022649"/>
    </source>
</evidence>
<dbReference type="PANTHER" id="PTHR33988">
    <property type="entry name" value="ENDORIBONUCLEASE MAZF-RELATED"/>
    <property type="match status" value="1"/>
</dbReference>
<comment type="caution">
    <text evidence="3">The sequence shown here is derived from an EMBL/GenBank/DDBJ whole genome shotgun (WGS) entry which is preliminary data.</text>
</comment>
<keyword evidence="4" id="KW-1185">Reference proteome</keyword>
<comment type="similarity">
    <text evidence="1">Belongs to the PemK/MazF family.</text>
</comment>